<keyword evidence="1" id="KW-0472">Membrane</keyword>
<name>A0A6J6XL52_9ZZZZ</name>
<feature type="transmembrane region" description="Helical" evidence="1">
    <location>
        <begin position="35"/>
        <end position="55"/>
    </location>
</feature>
<accession>A0A6J6XL52</accession>
<sequence>MSFTGGSHGDRMLAQMQADDLKDLPTRGPKWDRKVWILLVLSLLPFVALVIAAAITQ</sequence>
<keyword evidence="1" id="KW-0812">Transmembrane</keyword>
<proteinExistence type="predicted"/>
<evidence type="ECO:0000256" key="1">
    <source>
        <dbReference type="SAM" id="Phobius"/>
    </source>
</evidence>
<reference evidence="2" key="1">
    <citation type="submission" date="2020-05" db="EMBL/GenBank/DDBJ databases">
        <authorList>
            <person name="Chiriac C."/>
            <person name="Salcher M."/>
            <person name="Ghai R."/>
            <person name="Kavagutti S V."/>
        </authorList>
    </citation>
    <scope>NUCLEOTIDE SEQUENCE</scope>
</reference>
<dbReference type="AlphaFoldDB" id="A0A6J6XL52"/>
<evidence type="ECO:0000313" key="2">
    <source>
        <dbReference type="EMBL" id="CAB4797229.1"/>
    </source>
</evidence>
<keyword evidence="1" id="KW-1133">Transmembrane helix</keyword>
<protein>
    <submittedName>
        <fullName evidence="2">Unannotated protein</fullName>
    </submittedName>
</protein>
<gene>
    <name evidence="2" type="ORF">UFOPK2992_00809</name>
</gene>
<dbReference type="EMBL" id="CAFAAI010000122">
    <property type="protein sequence ID" value="CAB4797229.1"/>
    <property type="molecule type" value="Genomic_DNA"/>
</dbReference>
<organism evidence="2">
    <name type="scientific">freshwater metagenome</name>
    <dbReference type="NCBI Taxonomy" id="449393"/>
    <lineage>
        <taxon>unclassified sequences</taxon>
        <taxon>metagenomes</taxon>
        <taxon>ecological metagenomes</taxon>
    </lineage>
</organism>